<dbReference type="SUPFAM" id="SSF103473">
    <property type="entry name" value="MFS general substrate transporter"/>
    <property type="match status" value="1"/>
</dbReference>
<dbReference type="InterPro" id="IPR020846">
    <property type="entry name" value="MFS_dom"/>
</dbReference>
<dbReference type="Pfam" id="PF07690">
    <property type="entry name" value="MFS_1"/>
    <property type="match status" value="1"/>
</dbReference>
<name>A0A1I4ZH18_9GAMM</name>
<sequence length="134" mass="15113">MLTFRAITHLSSEEKIMQTKPSLWLAIALMMFPQIVETIYSPALTNIANGFLVSSEQAAQTLSLYFFAFALGVVVWGRMCDVIGRHPTIIAGLSLYGLVSLLVLLTQQFWLLLGQNVVCFRRSSWLCRYTNYDA</sequence>
<keyword evidence="7" id="KW-1185">Reference proteome</keyword>
<protein>
    <submittedName>
        <fullName evidence="6">Major Facilitator Superfamily protein</fullName>
    </submittedName>
</protein>
<accession>A0A1I4ZH18</accession>
<evidence type="ECO:0000313" key="6">
    <source>
        <dbReference type="EMBL" id="SFN49447.1"/>
    </source>
</evidence>
<reference evidence="7" key="1">
    <citation type="submission" date="2016-10" db="EMBL/GenBank/DDBJ databases">
        <authorList>
            <person name="Varghese N."/>
            <person name="Submissions S."/>
        </authorList>
    </citation>
    <scope>NUCLEOTIDE SEQUENCE [LARGE SCALE GENOMIC DNA]</scope>
    <source>
        <strain evidence="7">DSM 16522</strain>
    </source>
</reference>
<dbReference type="PROSITE" id="PS50850">
    <property type="entry name" value="MFS"/>
    <property type="match status" value="1"/>
</dbReference>
<evidence type="ECO:0000256" key="3">
    <source>
        <dbReference type="ARBA" id="ARBA00023136"/>
    </source>
</evidence>
<evidence type="ECO:0000313" key="7">
    <source>
        <dbReference type="Proteomes" id="UP000199011"/>
    </source>
</evidence>
<evidence type="ECO:0000259" key="5">
    <source>
        <dbReference type="PROSITE" id="PS50850"/>
    </source>
</evidence>
<dbReference type="GO" id="GO:0022857">
    <property type="term" value="F:transmembrane transporter activity"/>
    <property type="evidence" value="ECO:0007669"/>
    <property type="project" value="InterPro"/>
</dbReference>
<dbReference type="Proteomes" id="UP000199011">
    <property type="component" value="Unassembled WGS sequence"/>
</dbReference>
<evidence type="ECO:0000256" key="4">
    <source>
        <dbReference type="SAM" id="Phobius"/>
    </source>
</evidence>
<dbReference type="AlphaFoldDB" id="A0A1I4ZH18"/>
<feature type="domain" description="Major facilitator superfamily (MFS) profile" evidence="5">
    <location>
        <begin position="21"/>
        <end position="134"/>
    </location>
</feature>
<proteinExistence type="predicted"/>
<dbReference type="InterPro" id="IPR036259">
    <property type="entry name" value="MFS_trans_sf"/>
</dbReference>
<feature type="transmembrane region" description="Helical" evidence="4">
    <location>
        <begin position="21"/>
        <end position="40"/>
    </location>
</feature>
<feature type="transmembrane region" description="Helical" evidence="4">
    <location>
        <begin position="89"/>
        <end position="113"/>
    </location>
</feature>
<dbReference type="Gene3D" id="1.20.1720.10">
    <property type="entry name" value="Multidrug resistance protein D"/>
    <property type="match status" value="1"/>
</dbReference>
<evidence type="ECO:0000256" key="1">
    <source>
        <dbReference type="ARBA" id="ARBA00022692"/>
    </source>
</evidence>
<keyword evidence="1 4" id="KW-0812">Transmembrane</keyword>
<organism evidence="6 7">
    <name type="scientific">Xenorhabdus japonica</name>
    <dbReference type="NCBI Taxonomy" id="53341"/>
    <lineage>
        <taxon>Bacteria</taxon>
        <taxon>Pseudomonadati</taxon>
        <taxon>Pseudomonadota</taxon>
        <taxon>Gammaproteobacteria</taxon>
        <taxon>Enterobacterales</taxon>
        <taxon>Morganellaceae</taxon>
        <taxon>Xenorhabdus</taxon>
    </lineage>
</organism>
<keyword evidence="3 4" id="KW-0472">Membrane</keyword>
<dbReference type="InterPro" id="IPR011701">
    <property type="entry name" value="MFS"/>
</dbReference>
<gene>
    <name evidence="6" type="ORF">SAMN05421579_10638</name>
</gene>
<feature type="transmembrane region" description="Helical" evidence="4">
    <location>
        <begin position="60"/>
        <end position="77"/>
    </location>
</feature>
<dbReference type="STRING" id="53341.SAMN05421579_10638"/>
<keyword evidence="2 4" id="KW-1133">Transmembrane helix</keyword>
<dbReference type="EMBL" id="FOVO01000006">
    <property type="protein sequence ID" value="SFN49447.1"/>
    <property type="molecule type" value="Genomic_DNA"/>
</dbReference>
<evidence type="ECO:0000256" key="2">
    <source>
        <dbReference type="ARBA" id="ARBA00022989"/>
    </source>
</evidence>